<keyword evidence="1" id="KW-1133">Transmembrane helix</keyword>
<evidence type="ECO:0000256" key="1">
    <source>
        <dbReference type="SAM" id="Phobius"/>
    </source>
</evidence>
<keyword evidence="4" id="KW-1185">Reference proteome</keyword>
<dbReference type="Pfam" id="PF00892">
    <property type="entry name" value="EamA"/>
    <property type="match status" value="2"/>
</dbReference>
<feature type="transmembrane region" description="Helical" evidence="1">
    <location>
        <begin position="141"/>
        <end position="160"/>
    </location>
</feature>
<dbReference type="EMBL" id="CP046620">
    <property type="protein sequence ID" value="QHQ37477.1"/>
    <property type="molecule type" value="Genomic_DNA"/>
</dbReference>
<evidence type="ECO:0000259" key="2">
    <source>
        <dbReference type="Pfam" id="PF00892"/>
    </source>
</evidence>
<reference evidence="3 4" key="1">
    <citation type="submission" date="2019-12" db="EMBL/GenBank/DDBJ databases">
        <title>Complete genome sequence of Algicella marina strain 9Alg 56(T) isolated from the red alga Tichocarpus crinitus.</title>
        <authorList>
            <person name="Kim S.-G."/>
            <person name="Nedashkovskaya O.I."/>
        </authorList>
    </citation>
    <scope>NUCLEOTIDE SEQUENCE [LARGE SCALE GENOMIC DNA]</scope>
    <source>
        <strain evidence="3 4">9Alg 56</strain>
    </source>
</reference>
<dbReference type="InterPro" id="IPR037185">
    <property type="entry name" value="EmrE-like"/>
</dbReference>
<protein>
    <submittedName>
        <fullName evidence="3">EamA family transporter</fullName>
    </submittedName>
</protein>
<feature type="transmembrane region" description="Helical" evidence="1">
    <location>
        <begin position="172"/>
        <end position="191"/>
    </location>
</feature>
<accession>A0A6P1T611</accession>
<keyword evidence="1" id="KW-0812">Transmembrane</keyword>
<dbReference type="GO" id="GO:0016020">
    <property type="term" value="C:membrane"/>
    <property type="evidence" value="ECO:0007669"/>
    <property type="project" value="InterPro"/>
</dbReference>
<feature type="transmembrane region" description="Helical" evidence="1">
    <location>
        <begin position="65"/>
        <end position="85"/>
    </location>
</feature>
<feature type="domain" description="EamA" evidence="2">
    <location>
        <begin position="21"/>
        <end position="135"/>
    </location>
</feature>
<feature type="transmembrane region" description="Helical" evidence="1">
    <location>
        <begin position="119"/>
        <end position="135"/>
    </location>
</feature>
<dbReference type="InterPro" id="IPR000620">
    <property type="entry name" value="EamA_dom"/>
</dbReference>
<gene>
    <name evidence="3" type="ORF">GO499_17225</name>
</gene>
<dbReference type="KEGG" id="amaq:GO499_17225"/>
<dbReference type="PANTHER" id="PTHR22911:SF102">
    <property type="entry name" value="MEMBRANE PROTEIN"/>
    <property type="match status" value="1"/>
</dbReference>
<name>A0A6P1T611_9RHOB</name>
<feature type="domain" description="EamA" evidence="2">
    <location>
        <begin position="143"/>
        <end position="267"/>
    </location>
</feature>
<organism evidence="3 4">
    <name type="scientific">Algicella marina</name>
    <dbReference type="NCBI Taxonomy" id="2683284"/>
    <lineage>
        <taxon>Bacteria</taxon>
        <taxon>Pseudomonadati</taxon>
        <taxon>Pseudomonadota</taxon>
        <taxon>Alphaproteobacteria</taxon>
        <taxon>Rhodobacterales</taxon>
        <taxon>Paracoccaceae</taxon>
        <taxon>Algicella</taxon>
    </lineage>
</organism>
<sequence length="279" mass="29845">MWRAIGLMALSMSLIPAGDGVGKLMMEDYGVAPFFIAWSRFSIGVILVLPFLNQRNFAPRALMDWRVLLRGALIGGTVALILTGARTEGLATVFGAFFIGPILSYFLSALFLKEPIRPAQTALLFIGFVGVLLVIKPGFGMTPGIAFAALAGVGYGMYLVTGRWLANAAPAMTLLFAQVGVAAIVLIPFGISDIPPMRGYLPMLLLISAFTSTLANFLLLFAYREVQATRLAPFVYLQLVAATLYGFLLFGDIPDLLTIAGLLLLVSSGFSSLALKRGP</sequence>
<feature type="transmembrane region" description="Helical" evidence="1">
    <location>
        <begin position="91"/>
        <end position="112"/>
    </location>
</feature>
<feature type="transmembrane region" description="Helical" evidence="1">
    <location>
        <begin position="203"/>
        <end position="222"/>
    </location>
</feature>
<feature type="transmembrane region" description="Helical" evidence="1">
    <location>
        <begin position="234"/>
        <end position="250"/>
    </location>
</feature>
<dbReference type="AlphaFoldDB" id="A0A6P1T611"/>
<evidence type="ECO:0000313" key="3">
    <source>
        <dbReference type="EMBL" id="QHQ37477.1"/>
    </source>
</evidence>
<feature type="transmembrane region" description="Helical" evidence="1">
    <location>
        <begin position="256"/>
        <end position="275"/>
    </location>
</feature>
<dbReference type="PANTHER" id="PTHR22911">
    <property type="entry name" value="ACYL-MALONYL CONDENSING ENZYME-RELATED"/>
    <property type="match status" value="1"/>
</dbReference>
<proteinExistence type="predicted"/>
<dbReference type="Proteomes" id="UP000464495">
    <property type="component" value="Chromosome"/>
</dbReference>
<keyword evidence="1" id="KW-0472">Membrane</keyword>
<feature type="transmembrane region" description="Helical" evidence="1">
    <location>
        <begin position="30"/>
        <end position="53"/>
    </location>
</feature>
<evidence type="ECO:0000313" key="4">
    <source>
        <dbReference type="Proteomes" id="UP000464495"/>
    </source>
</evidence>
<dbReference type="SUPFAM" id="SSF103481">
    <property type="entry name" value="Multidrug resistance efflux transporter EmrE"/>
    <property type="match status" value="2"/>
</dbReference>